<evidence type="ECO:0000256" key="1">
    <source>
        <dbReference type="ARBA" id="ARBA00004370"/>
    </source>
</evidence>
<dbReference type="PANTHER" id="PTHR35851">
    <property type="entry name" value="CELL DIVISION PROTEIN FTSQ"/>
    <property type="match status" value="1"/>
</dbReference>
<evidence type="ECO:0000256" key="7">
    <source>
        <dbReference type="ARBA" id="ARBA00023306"/>
    </source>
</evidence>
<proteinExistence type="predicted"/>
<evidence type="ECO:0000256" key="2">
    <source>
        <dbReference type="ARBA" id="ARBA00022475"/>
    </source>
</evidence>
<dbReference type="Gene3D" id="3.10.20.310">
    <property type="entry name" value="membrane protein fhac"/>
    <property type="match status" value="1"/>
</dbReference>
<evidence type="ECO:0000256" key="4">
    <source>
        <dbReference type="ARBA" id="ARBA00022692"/>
    </source>
</evidence>
<feature type="region of interest" description="Disordered" evidence="8">
    <location>
        <begin position="1"/>
        <end position="32"/>
    </location>
</feature>
<evidence type="ECO:0000256" key="8">
    <source>
        <dbReference type="SAM" id="MobiDB-lite"/>
    </source>
</evidence>
<comment type="subcellular location">
    <subcellularLocation>
        <location evidence="1">Membrane</location>
    </subcellularLocation>
</comment>
<keyword evidence="3" id="KW-0132">Cell division</keyword>
<evidence type="ECO:0000259" key="10">
    <source>
        <dbReference type="PROSITE" id="PS51779"/>
    </source>
</evidence>
<evidence type="ECO:0000313" key="11">
    <source>
        <dbReference type="EMBL" id="SUZ87321.1"/>
    </source>
</evidence>
<keyword evidence="4 9" id="KW-0812">Transmembrane</keyword>
<dbReference type="PROSITE" id="PS51779">
    <property type="entry name" value="POTRA"/>
    <property type="match status" value="1"/>
</dbReference>
<dbReference type="InterPro" id="IPR026579">
    <property type="entry name" value="FtsQ"/>
</dbReference>
<evidence type="ECO:0000256" key="3">
    <source>
        <dbReference type="ARBA" id="ARBA00022618"/>
    </source>
</evidence>
<dbReference type="GO" id="GO:0090529">
    <property type="term" value="P:cell septum assembly"/>
    <property type="evidence" value="ECO:0007669"/>
    <property type="project" value="InterPro"/>
</dbReference>
<feature type="compositionally biased region" description="Basic residues" evidence="8">
    <location>
        <begin position="7"/>
        <end position="18"/>
    </location>
</feature>
<dbReference type="InterPro" id="IPR013685">
    <property type="entry name" value="POTRA_FtsQ_type"/>
</dbReference>
<dbReference type="GO" id="GO:0016020">
    <property type="term" value="C:membrane"/>
    <property type="evidence" value="ECO:0007669"/>
    <property type="project" value="UniProtKB-SubCell"/>
</dbReference>
<organism evidence="11">
    <name type="scientific">marine metagenome</name>
    <dbReference type="NCBI Taxonomy" id="408172"/>
    <lineage>
        <taxon>unclassified sequences</taxon>
        <taxon>metagenomes</taxon>
        <taxon>ecological metagenomes</taxon>
    </lineage>
</organism>
<keyword evidence="7" id="KW-0131">Cell cycle</keyword>
<dbReference type="InterPro" id="IPR034746">
    <property type="entry name" value="POTRA"/>
</dbReference>
<feature type="domain" description="POTRA" evidence="10">
    <location>
        <begin position="102"/>
        <end position="170"/>
    </location>
</feature>
<gene>
    <name evidence="11" type="ORF">METZ01_LOCUS40175</name>
</gene>
<accession>A0A381R6E6</accession>
<dbReference type="Pfam" id="PF08478">
    <property type="entry name" value="POTRA_1"/>
    <property type="match status" value="1"/>
</dbReference>
<feature type="transmembrane region" description="Helical" evidence="9">
    <location>
        <begin position="76"/>
        <end position="96"/>
    </location>
</feature>
<dbReference type="AlphaFoldDB" id="A0A381R6E6"/>
<keyword evidence="5 9" id="KW-1133">Transmembrane helix</keyword>
<evidence type="ECO:0000256" key="9">
    <source>
        <dbReference type="SAM" id="Phobius"/>
    </source>
</evidence>
<dbReference type="EMBL" id="UINC01001718">
    <property type="protein sequence ID" value="SUZ87321.1"/>
    <property type="molecule type" value="Genomic_DNA"/>
</dbReference>
<keyword evidence="6 9" id="KW-0472">Membrane</keyword>
<protein>
    <recommendedName>
        <fullName evidence="10">POTRA domain-containing protein</fullName>
    </recommendedName>
</protein>
<keyword evidence="2" id="KW-1003">Cell membrane</keyword>
<sequence>MQDLKRQSNRRPAVRKLRTSSMSVRKNRSNPIPGLSVKLRKPSIEPGYRNSWVPPYFVENEPAFLRQKTRWLIQKFIGICGLVFILWLAGGSVWIGQTFFQQTLTKVHIKGNLMLNDTDVLRTSGLRPGQRVFNLKPYQLAARLQSHPIVRKADIRRKFPDEINLILNEYQPVALLKISQQAKILSPASSAKTNYILIGDDQRLLKQLSVDELRDSPHKSLPLINGLRFSSMRLGTRLDSPVLERGLRFLATFQEMAAAQQLAESKAHMKFKNQFRTTEWASQPIHIDISDPLNLIINWPLNFSELQPPGSIEPLRTVPLTIQMGSRDFGERLRTFQNIYPVLDKQHPGLKSIDLRYKNRVMLIP</sequence>
<evidence type="ECO:0000256" key="5">
    <source>
        <dbReference type="ARBA" id="ARBA00022989"/>
    </source>
</evidence>
<dbReference type="PANTHER" id="PTHR35851:SF1">
    <property type="entry name" value="CELL DIVISION PROTEIN FTSQ"/>
    <property type="match status" value="1"/>
</dbReference>
<name>A0A381R6E6_9ZZZZ</name>
<reference evidence="11" key="1">
    <citation type="submission" date="2018-05" db="EMBL/GenBank/DDBJ databases">
        <authorList>
            <person name="Lanie J.A."/>
            <person name="Ng W.-L."/>
            <person name="Kazmierczak K.M."/>
            <person name="Andrzejewski T.M."/>
            <person name="Davidsen T.M."/>
            <person name="Wayne K.J."/>
            <person name="Tettelin H."/>
            <person name="Glass J.I."/>
            <person name="Rusch D."/>
            <person name="Podicherti R."/>
            <person name="Tsui H.-C.T."/>
            <person name="Winkler M.E."/>
        </authorList>
    </citation>
    <scope>NUCLEOTIDE SEQUENCE</scope>
</reference>
<evidence type="ECO:0000256" key="6">
    <source>
        <dbReference type="ARBA" id="ARBA00023136"/>
    </source>
</evidence>